<dbReference type="SUPFAM" id="SSF48056">
    <property type="entry name" value="Di-copper centre-containing domain"/>
    <property type="match status" value="1"/>
</dbReference>
<dbReference type="InterPro" id="IPR008922">
    <property type="entry name" value="Di-copper_centre_dom_sf"/>
</dbReference>
<protein>
    <recommendedName>
        <fullName evidence="4 5">Tyrosinase copper-binding domain-containing protein</fullName>
    </recommendedName>
</protein>
<dbReference type="RefSeq" id="XP_062663404.1">
    <property type="nucleotide sequence ID" value="XM_062802654.1"/>
</dbReference>
<dbReference type="InterPro" id="IPR002227">
    <property type="entry name" value="Tyrosinase_Cu-bd"/>
</dbReference>
<name>A0AAE0HNM3_9PEZI</name>
<proteinExistence type="predicted"/>
<dbReference type="PANTHER" id="PTHR11474:SF125">
    <property type="entry name" value="N-ACETYL-6-HYDROXYTRYPTOPHAN OXIDASE IVOB-RELATED"/>
    <property type="match status" value="1"/>
</dbReference>
<keyword evidence="3" id="KW-0732">Signal</keyword>
<feature type="signal peptide" evidence="3">
    <location>
        <begin position="1"/>
        <end position="36"/>
    </location>
</feature>
<dbReference type="GO" id="GO:0046872">
    <property type="term" value="F:metal ion binding"/>
    <property type="evidence" value="ECO:0007669"/>
    <property type="project" value="UniProtKB-KW"/>
</dbReference>
<evidence type="ECO:0000313" key="6">
    <source>
        <dbReference type="EMBL" id="KAK3299890.1"/>
    </source>
</evidence>
<gene>
    <name evidence="6" type="ORF">B0H64DRAFT_379372</name>
</gene>
<dbReference type="Gene3D" id="1.10.1280.10">
    <property type="entry name" value="Di-copper center containing domain from catechol oxidase"/>
    <property type="match status" value="1"/>
</dbReference>
<organism evidence="6 7">
    <name type="scientific">Chaetomium fimeti</name>
    <dbReference type="NCBI Taxonomy" id="1854472"/>
    <lineage>
        <taxon>Eukaryota</taxon>
        <taxon>Fungi</taxon>
        <taxon>Dikarya</taxon>
        <taxon>Ascomycota</taxon>
        <taxon>Pezizomycotina</taxon>
        <taxon>Sordariomycetes</taxon>
        <taxon>Sordariomycetidae</taxon>
        <taxon>Sordariales</taxon>
        <taxon>Chaetomiaceae</taxon>
        <taxon>Chaetomium</taxon>
    </lineage>
</organism>
<reference evidence="6" key="1">
    <citation type="journal article" date="2023" name="Mol. Phylogenet. Evol.">
        <title>Genome-scale phylogeny and comparative genomics of the fungal order Sordariales.</title>
        <authorList>
            <person name="Hensen N."/>
            <person name="Bonometti L."/>
            <person name="Westerberg I."/>
            <person name="Brannstrom I.O."/>
            <person name="Guillou S."/>
            <person name="Cros-Aarteil S."/>
            <person name="Calhoun S."/>
            <person name="Haridas S."/>
            <person name="Kuo A."/>
            <person name="Mondo S."/>
            <person name="Pangilinan J."/>
            <person name="Riley R."/>
            <person name="LaButti K."/>
            <person name="Andreopoulos B."/>
            <person name="Lipzen A."/>
            <person name="Chen C."/>
            <person name="Yan M."/>
            <person name="Daum C."/>
            <person name="Ng V."/>
            <person name="Clum A."/>
            <person name="Steindorff A."/>
            <person name="Ohm R.A."/>
            <person name="Martin F."/>
            <person name="Silar P."/>
            <person name="Natvig D.O."/>
            <person name="Lalanne C."/>
            <person name="Gautier V."/>
            <person name="Ament-Velasquez S.L."/>
            <person name="Kruys A."/>
            <person name="Hutchinson M.I."/>
            <person name="Powell A.J."/>
            <person name="Barry K."/>
            <person name="Miller A.N."/>
            <person name="Grigoriev I.V."/>
            <person name="Debuchy R."/>
            <person name="Gladieux P."/>
            <person name="Hiltunen Thoren M."/>
            <person name="Johannesson H."/>
        </authorList>
    </citation>
    <scope>NUCLEOTIDE SEQUENCE</scope>
    <source>
        <strain evidence="6">CBS 168.71</strain>
    </source>
</reference>
<keyword evidence="2" id="KW-0560">Oxidoreductase</keyword>
<evidence type="ECO:0000256" key="2">
    <source>
        <dbReference type="ARBA" id="ARBA00023002"/>
    </source>
</evidence>
<reference evidence="6" key="2">
    <citation type="submission" date="2023-06" db="EMBL/GenBank/DDBJ databases">
        <authorList>
            <consortium name="Lawrence Berkeley National Laboratory"/>
            <person name="Haridas S."/>
            <person name="Hensen N."/>
            <person name="Bonometti L."/>
            <person name="Westerberg I."/>
            <person name="Brannstrom I.O."/>
            <person name="Guillou S."/>
            <person name="Cros-Aarteil S."/>
            <person name="Calhoun S."/>
            <person name="Kuo A."/>
            <person name="Mondo S."/>
            <person name="Pangilinan J."/>
            <person name="Riley R."/>
            <person name="Labutti K."/>
            <person name="Andreopoulos B."/>
            <person name="Lipzen A."/>
            <person name="Chen C."/>
            <person name="Yanf M."/>
            <person name="Daum C."/>
            <person name="Ng V."/>
            <person name="Clum A."/>
            <person name="Steindorff A."/>
            <person name="Ohm R."/>
            <person name="Martin F."/>
            <person name="Silar P."/>
            <person name="Natvig D."/>
            <person name="Lalanne C."/>
            <person name="Gautier V."/>
            <person name="Ament-Velasquez S.L."/>
            <person name="Kruys A."/>
            <person name="Hutchinson M.I."/>
            <person name="Powell A.J."/>
            <person name="Barry K."/>
            <person name="Miller A.N."/>
            <person name="Grigoriev I.V."/>
            <person name="Debuchy R."/>
            <person name="Gladieux P."/>
            <person name="Thoren M.H."/>
            <person name="Johannesson H."/>
        </authorList>
    </citation>
    <scope>NUCLEOTIDE SEQUENCE</scope>
    <source>
        <strain evidence="6">CBS 168.71</strain>
    </source>
</reference>
<evidence type="ECO:0000259" key="5">
    <source>
        <dbReference type="PROSITE" id="PS00498"/>
    </source>
</evidence>
<dbReference type="PRINTS" id="PR00092">
    <property type="entry name" value="TYROSINASE"/>
</dbReference>
<dbReference type="AlphaFoldDB" id="A0AAE0HNM3"/>
<evidence type="ECO:0000256" key="3">
    <source>
        <dbReference type="SAM" id="SignalP"/>
    </source>
</evidence>
<dbReference type="PROSITE" id="PS00498">
    <property type="entry name" value="TYROSINASE_2"/>
    <property type="match status" value="1"/>
</dbReference>
<evidence type="ECO:0000313" key="7">
    <source>
        <dbReference type="Proteomes" id="UP001278766"/>
    </source>
</evidence>
<dbReference type="GeneID" id="87839602"/>
<accession>A0AAE0HNM3</accession>
<feature type="domain" description="Tyrosinase copper-binding" evidence="5">
    <location>
        <begin position="325"/>
        <end position="336"/>
    </location>
</feature>
<dbReference type="PROSITE" id="PS00497">
    <property type="entry name" value="TYROSINASE_1"/>
    <property type="match status" value="1"/>
</dbReference>
<dbReference type="InterPro" id="IPR050316">
    <property type="entry name" value="Tyrosinase/Hemocyanin"/>
</dbReference>
<feature type="domain" description="Tyrosinase copper-binding" evidence="4">
    <location>
        <begin position="141"/>
        <end position="158"/>
    </location>
</feature>
<sequence length="403" mass="44033">MKGVSAPPHFHTRKYLKMKPVAFLINVLSLSALASAAPGNVANGHDAEAVASKQIAHLQREYQKYIHATLKTRQTGCTKKNILRRREWGALSKADRRSYIDAVYCLHNNHTFITPPTTIPGVRNRYDDFVGSHMLLTPAVHASGLFLPFHRFYVHLYETALRTECGYRGAQPYWDWTLSYTDPAASSVLDGSPWSMGSNGVYVPGRPPLSVAGPALTRTFPPATGGGCVHSGPFTEDRFTVNLGPVSFEPAAPEGGFGYNPRCLVRDVSPAFAGDTRPTNVTALLGCADLACFNVQLDEPQGGVHGSGHFQVGAIALDVFASPADPIFWLHHAQMDRLWTIWQNLGDPRDRTYQVWGTETAANTPPSDNVTLDTAVPFGLLSPSKPVRDLVSTIDGPLCYIYE</sequence>
<dbReference type="Proteomes" id="UP001278766">
    <property type="component" value="Unassembled WGS sequence"/>
</dbReference>
<dbReference type="EMBL" id="JAUEPN010000001">
    <property type="protein sequence ID" value="KAK3299890.1"/>
    <property type="molecule type" value="Genomic_DNA"/>
</dbReference>
<dbReference type="PANTHER" id="PTHR11474">
    <property type="entry name" value="TYROSINASE FAMILY MEMBER"/>
    <property type="match status" value="1"/>
</dbReference>
<evidence type="ECO:0000256" key="1">
    <source>
        <dbReference type="ARBA" id="ARBA00022723"/>
    </source>
</evidence>
<keyword evidence="7" id="KW-1185">Reference proteome</keyword>
<feature type="chain" id="PRO_5041928679" description="Tyrosinase copper-binding domain-containing protein" evidence="3">
    <location>
        <begin position="37"/>
        <end position="403"/>
    </location>
</feature>
<comment type="caution">
    <text evidence="6">The sequence shown here is derived from an EMBL/GenBank/DDBJ whole genome shotgun (WGS) entry which is preliminary data.</text>
</comment>
<evidence type="ECO:0000259" key="4">
    <source>
        <dbReference type="PROSITE" id="PS00497"/>
    </source>
</evidence>
<dbReference type="GO" id="GO:0016491">
    <property type="term" value="F:oxidoreductase activity"/>
    <property type="evidence" value="ECO:0007669"/>
    <property type="project" value="UniProtKB-KW"/>
</dbReference>
<dbReference type="Pfam" id="PF00264">
    <property type="entry name" value="Tyrosinase"/>
    <property type="match status" value="1"/>
</dbReference>
<keyword evidence="1" id="KW-0479">Metal-binding</keyword>